<comment type="caution">
    <text evidence="1">The sequence shown here is derived from an EMBL/GenBank/DDBJ whole genome shotgun (WGS) entry which is preliminary data.</text>
</comment>
<proteinExistence type="predicted"/>
<evidence type="ECO:0000313" key="2">
    <source>
        <dbReference type="Proteomes" id="UP000735302"/>
    </source>
</evidence>
<dbReference type="AlphaFoldDB" id="A0AAV3YFH9"/>
<accession>A0AAV3YFH9</accession>
<evidence type="ECO:0000313" key="1">
    <source>
        <dbReference type="EMBL" id="GFN81616.1"/>
    </source>
</evidence>
<dbReference type="EMBL" id="BLXT01000945">
    <property type="protein sequence ID" value="GFN81616.1"/>
    <property type="molecule type" value="Genomic_DNA"/>
</dbReference>
<organism evidence="1 2">
    <name type="scientific">Plakobranchus ocellatus</name>
    <dbReference type="NCBI Taxonomy" id="259542"/>
    <lineage>
        <taxon>Eukaryota</taxon>
        <taxon>Metazoa</taxon>
        <taxon>Spiralia</taxon>
        <taxon>Lophotrochozoa</taxon>
        <taxon>Mollusca</taxon>
        <taxon>Gastropoda</taxon>
        <taxon>Heterobranchia</taxon>
        <taxon>Euthyneura</taxon>
        <taxon>Panpulmonata</taxon>
        <taxon>Sacoglossa</taxon>
        <taxon>Placobranchoidea</taxon>
        <taxon>Plakobranchidae</taxon>
        <taxon>Plakobranchus</taxon>
    </lineage>
</organism>
<dbReference type="Proteomes" id="UP000735302">
    <property type="component" value="Unassembled WGS sequence"/>
</dbReference>
<evidence type="ECO:0008006" key="3">
    <source>
        <dbReference type="Google" id="ProtNLM"/>
    </source>
</evidence>
<protein>
    <recommendedName>
        <fullName evidence="3">MATH domain-containing protein</fullName>
    </recommendedName>
</protein>
<keyword evidence="2" id="KW-1185">Reference proteome</keyword>
<sequence>MIDQGRRSCMRVLTTQSSRNIPRYKTSPHWYVYCELYNNDVVNSTGNPLFRAHSFKWYVSLKSFSHSNFYNDALTLAILYKYPGLHERLRHRRVKSGKTIGST</sequence>
<gene>
    <name evidence="1" type="ORF">PoB_000812200</name>
</gene>
<name>A0AAV3YFH9_9GAST</name>
<reference evidence="1 2" key="1">
    <citation type="journal article" date="2021" name="Elife">
        <title>Chloroplast acquisition without the gene transfer in kleptoplastic sea slugs, Plakobranchus ocellatus.</title>
        <authorList>
            <person name="Maeda T."/>
            <person name="Takahashi S."/>
            <person name="Yoshida T."/>
            <person name="Shimamura S."/>
            <person name="Takaki Y."/>
            <person name="Nagai Y."/>
            <person name="Toyoda A."/>
            <person name="Suzuki Y."/>
            <person name="Arimoto A."/>
            <person name="Ishii H."/>
            <person name="Satoh N."/>
            <person name="Nishiyama T."/>
            <person name="Hasebe M."/>
            <person name="Maruyama T."/>
            <person name="Minagawa J."/>
            <person name="Obokata J."/>
            <person name="Shigenobu S."/>
        </authorList>
    </citation>
    <scope>NUCLEOTIDE SEQUENCE [LARGE SCALE GENOMIC DNA]</scope>
</reference>